<feature type="transmembrane region" description="Helical" evidence="7">
    <location>
        <begin position="73"/>
        <end position="96"/>
    </location>
</feature>
<feature type="transmembrane region" description="Helical" evidence="7">
    <location>
        <begin position="134"/>
        <end position="158"/>
    </location>
</feature>
<dbReference type="GO" id="GO:0000041">
    <property type="term" value="P:transition metal ion transport"/>
    <property type="evidence" value="ECO:0007669"/>
    <property type="project" value="InterPro"/>
</dbReference>
<organism evidence="8 9">
    <name type="scientific">Eiseniibacteriota bacterium</name>
    <dbReference type="NCBI Taxonomy" id="2212470"/>
    <lineage>
        <taxon>Bacteria</taxon>
        <taxon>Candidatus Eiseniibacteriota</taxon>
    </lineage>
</organism>
<reference evidence="8 9" key="1">
    <citation type="journal article" date="2019" name="Nat. Microbiol.">
        <title>Mediterranean grassland soil C-N compound turnover is dependent on rainfall and depth, and is mediated by genomically divergent microorganisms.</title>
        <authorList>
            <person name="Diamond S."/>
            <person name="Andeer P.F."/>
            <person name="Li Z."/>
            <person name="Crits-Christoph A."/>
            <person name="Burstein D."/>
            <person name="Anantharaman K."/>
            <person name="Lane K.R."/>
            <person name="Thomas B.C."/>
            <person name="Pan C."/>
            <person name="Northen T.R."/>
            <person name="Banfield J.F."/>
        </authorList>
    </citation>
    <scope>NUCLEOTIDE SEQUENCE [LARGE SCALE GENOMIC DNA]</scope>
    <source>
        <strain evidence="8">WS_11</strain>
    </source>
</reference>
<feature type="transmembrane region" description="Helical" evidence="7">
    <location>
        <begin position="103"/>
        <end position="122"/>
    </location>
</feature>
<evidence type="ECO:0000256" key="5">
    <source>
        <dbReference type="ARBA" id="ARBA00022989"/>
    </source>
</evidence>
<name>A0A538TZQ4_UNCEI</name>
<keyword evidence="6 7" id="KW-0472">Membrane</keyword>
<evidence type="ECO:0000256" key="1">
    <source>
        <dbReference type="ARBA" id="ARBA00004651"/>
    </source>
</evidence>
<evidence type="ECO:0000256" key="3">
    <source>
        <dbReference type="ARBA" id="ARBA00022475"/>
    </source>
</evidence>
<comment type="subcellular location">
    <subcellularLocation>
        <location evidence="1">Cell membrane</location>
        <topology evidence="1">Multi-pass membrane protein</topology>
    </subcellularLocation>
</comment>
<feature type="transmembrane region" description="Helical" evidence="7">
    <location>
        <begin position="42"/>
        <end position="61"/>
    </location>
</feature>
<dbReference type="Gene3D" id="1.10.1760.20">
    <property type="match status" value="1"/>
</dbReference>
<feature type="transmembrane region" description="Helical" evidence="7">
    <location>
        <begin position="170"/>
        <end position="189"/>
    </location>
</feature>
<proteinExistence type="predicted"/>
<keyword evidence="5 7" id="KW-1133">Transmembrane helix</keyword>
<dbReference type="AlphaFoldDB" id="A0A538TZQ4"/>
<keyword evidence="2" id="KW-0813">Transport</keyword>
<dbReference type="Pfam" id="PF01891">
    <property type="entry name" value="CbiM"/>
    <property type="match status" value="1"/>
</dbReference>
<evidence type="ECO:0000256" key="6">
    <source>
        <dbReference type="ARBA" id="ARBA00023136"/>
    </source>
</evidence>
<feature type="transmembrane region" description="Helical" evidence="7">
    <location>
        <begin position="13"/>
        <end position="30"/>
    </location>
</feature>
<dbReference type="InterPro" id="IPR002751">
    <property type="entry name" value="CbiM/NikMN"/>
</dbReference>
<sequence>MSHLHIPDGLLPVWVWGSGLLIALLFLILGSRRARTQSPQHIAYQGALGGLMLAAMAIPLGPFEYHVTLAGPMGILLGGAGAFQVAFVVSAILALMGHGGLTVVGLNALVLGSGAWAAHRVYRAVAPRMRPARALALGTAAGQALAGLLWFAVVGLSLKLESAGGATSRHVGAGGPVGLGLGGGFGALAVLAVPLWFLGIVVESVIAFGLGRFLARVQPGLLPVAPPADPAREVA</sequence>
<keyword evidence="3" id="KW-1003">Cell membrane</keyword>
<dbReference type="EMBL" id="VBPB01000337">
    <property type="protein sequence ID" value="TMQ69137.1"/>
    <property type="molecule type" value="Genomic_DNA"/>
</dbReference>
<evidence type="ECO:0000256" key="7">
    <source>
        <dbReference type="SAM" id="Phobius"/>
    </source>
</evidence>
<dbReference type="PANTHER" id="PTHR34229">
    <property type="entry name" value="METAL TRANSPORT PROTEIN HI_1621-RELATED"/>
    <property type="match status" value="1"/>
</dbReference>
<gene>
    <name evidence="8" type="ORF">E6K81_15640</name>
</gene>
<dbReference type="PANTHER" id="PTHR34229:SF1">
    <property type="entry name" value="METAL TRANSPORT PROTEIN HI_1621-RELATED"/>
    <property type="match status" value="1"/>
</dbReference>
<keyword evidence="4 7" id="KW-0812">Transmembrane</keyword>
<protein>
    <recommendedName>
        <fullName evidence="10">Cobalamin biosynthesis protein CbiM</fullName>
    </recommendedName>
</protein>
<evidence type="ECO:0000313" key="9">
    <source>
        <dbReference type="Proteomes" id="UP000319771"/>
    </source>
</evidence>
<dbReference type="GO" id="GO:0005886">
    <property type="term" value="C:plasma membrane"/>
    <property type="evidence" value="ECO:0007669"/>
    <property type="project" value="UniProtKB-SubCell"/>
</dbReference>
<dbReference type="Proteomes" id="UP000319771">
    <property type="component" value="Unassembled WGS sequence"/>
</dbReference>
<evidence type="ECO:0000256" key="4">
    <source>
        <dbReference type="ARBA" id="ARBA00022692"/>
    </source>
</evidence>
<evidence type="ECO:0008006" key="10">
    <source>
        <dbReference type="Google" id="ProtNLM"/>
    </source>
</evidence>
<evidence type="ECO:0000256" key="2">
    <source>
        <dbReference type="ARBA" id="ARBA00022448"/>
    </source>
</evidence>
<evidence type="ECO:0000313" key="8">
    <source>
        <dbReference type="EMBL" id="TMQ69137.1"/>
    </source>
</evidence>
<accession>A0A538TZQ4</accession>
<comment type="caution">
    <text evidence="8">The sequence shown here is derived from an EMBL/GenBank/DDBJ whole genome shotgun (WGS) entry which is preliminary data.</text>
</comment>